<dbReference type="RefSeq" id="WP_168568694.1">
    <property type="nucleotide sequence ID" value="NZ_CP051167.1"/>
</dbReference>
<comment type="similarity">
    <text evidence="1">Belongs to the vitamin uptake transporter (VUT/ECF) (TC 2.A.88) family. Q precursor transporter subfamily.</text>
</comment>
<dbReference type="AlphaFoldDB" id="A0A6H1TYU9"/>
<feature type="transmembrane region" description="Helical" evidence="1">
    <location>
        <begin position="111"/>
        <end position="132"/>
    </location>
</feature>
<accession>A0A6H1TYU9</accession>
<evidence type="ECO:0000313" key="3">
    <source>
        <dbReference type="Proteomes" id="UP000500857"/>
    </source>
</evidence>
<keyword evidence="1" id="KW-1133">Transmembrane helix</keyword>
<name>A0A6H1TYU9_9CYAN</name>
<dbReference type="Proteomes" id="UP000500857">
    <property type="component" value="Chromosome"/>
</dbReference>
<dbReference type="PANTHER" id="PTHR34300">
    <property type="entry name" value="QUEUOSINE PRECURSOR TRANSPORTER-RELATED"/>
    <property type="match status" value="1"/>
</dbReference>
<dbReference type="Pfam" id="PF02592">
    <property type="entry name" value="Vut_1"/>
    <property type="match status" value="1"/>
</dbReference>
<proteinExistence type="inferred from homology"/>
<dbReference type="HAMAP" id="MF_02088">
    <property type="entry name" value="Q_prec_transport"/>
    <property type="match status" value="1"/>
</dbReference>
<feature type="transmembrane region" description="Helical" evidence="1">
    <location>
        <begin position="7"/>
        <end position="30"/>
    </location>
</feature>
<keyword evidence="1" id="KW-1003">Cell membrane</keyword>
<dbReference type="NCBIfam" id="TIGR00697">
    <property type="entry name" value="queuosine precursor transporter"/>
    <property type="match status" value="1"/>
</dbReference>
<dbReference type="InterPro" id="IPR003744">
    <property type="entry name" value="YhhQ"/>
</dbReference>
<evidence type="ECO:0000313" key="2">
    <source>
        <dbReference type="EMBL" id="QIZ70539.1"/>
    </source>
</evidence>
<protein>
    <recommendedName>
        <fullName evidence="1">Probable queuosine precursor transporter</fullName>
        <shortName evidence="1">Q precursor transporter</shortName>
    </recommendedName>
</protein>
<comment type="subcellular location">
    <subcellularLocation>
        <location evidence="1">Cell membrane</location>
        <topology evidence="1">Multi-pass membrane protein</topology>
    </subcellularLocation>
</comment>
<feature type="transmembrane region" description="Helical" evidence="1">
    <location>
        <begin position="36"/>
        <end position="58"/>
    </location>
</feature>
<comment type="function">
    <text evidence="1">Involved in the import of queuosine (Q) precursors, required for Q precursor salvage.</text>
</comment>
<dbReference type="GO" id="GO:0022857">
    <property type="term" value="F:transmembrane transporter activity"/>
    <property type="evidence" value="ECO:0007669"/>
    <property type="project" value="UniProtKB-UniRule"/>
</dbReference>
<feature type="transmembrane region" description="Helical" evidence="1">
    <location>
        <begin position="70"/>
        <end position="91"/>
    </location>
</feature>
<evidence type="ECO:0000256" key="1">
    <source>
        <dbReference type="HAMAP-Rule" id="MF_02088"/>
    </source>
</evidence>
<feature type="transmembrane region" description="Helical" evidence="1">
    <location>
        <begin position="189"/>
        <end position="206"/>
    </location>
</feature>
<keyword evidence="1" id="KW-0472">Membrane</keyword>
<reference evidence="2 3" key="1">
    <citation type="submission" date="2020-04" db="EMBL/GenBank/DDBJ databases">
        <authorList>
            <person name="Basu S."/>
            <person name="Maruthanayagam V."/>
            <person name="Chakraborty S."/>
            <person name="Pramanik A."/>
            <person name="Mukherjee J."/>
            <person name="Brink B."/>
        </authorList>
    </citation>
    <scope>NUCLEOTIDE SEQUENCE [LARGE SCALE GENOMIC DNA]</scope>
    <source>
        <strain evidence="2 3">AP17</strain>
    </source>
</reference>
<dbReference type="PANTHER" id="PTHR34300:SF2">
    <property type="entry name" value="QUEUOSINE PRECURSOR TRANSPORTER-RELATED"/>
    <property type="match status" value="1"/>
</dbReference>
<sequence length="230" mass="25552">MSDRKKTYSIWFVAIVALFITCLITSNIIAVKLIEVFGFVVTAAIVIFPISYICGDVLTEVYGYRATKRVIWLGFFCNLLAVAAIAIAQGLPGASFWDGQGAYNRILGYTPRLLLASFLAYLIGEFTNAIVLAKLKVITGGRYLWMRTIGSTLVGQGLDSVVFVTIAFLGTIPFPGMGEAIVVQWLFKSTYEILATPLTYWVVAFLKDRERLDVYDRDLAVNPFKLEEDS</sequence>
<dbReference type="KEGG" id="oxy:HCG48_08045"/>
<dbReference type="EMBL" id="CP051167">
    <property type="protein sequence ID" value="QIZ70539.1"/>
    <property type="molecule type" value="Genomic_DNA"/>
</dbReference>
<organism evidence="2 3">
    <name type="scientific">Oxynema aestuarii AP17</name>
    <dbReference type="NCBI Taxonomy" id="2064643"/>
    <lineage>
        <taxon>Bacteria</taxon>
        <taxon>Bacillati</taxon>
        <taxon>Cyanobacteriota</taxon>
        <taxon>Cyanophyceae</taxon>
        <taxon>Oscillatoriophycideae</taxon>
        <taxon>Oscillatoriales</taxon>
        <taxon>Oscillatoriaceae</taxon>
        <taxon>Oxynema</taxon>
        <taxon>Oxynema aestuarii</taxon>
    </lineage>
</organism>
<keyword evidence="1" id="KW-0813">Transport</keyword>
<dbReference type="GO" id="GO:0005886">
    <property type="term" value="C:plasma membrane"/>
    <property type="evidence" value="ECO:0007669"/>
    <property type="project" value="UniProtKB-SubCell"/>
</dbReference>
<keyword evidence="3" id="KW-1185">Reference proteome</keyword>
<gene>
    <name evidence="2" type="ORF">HCG48_08045</name>
</gene>
<keyword evidence="1" id="KW-0812">Transmembrane</keyword>
<feature type="transmembrane region" description="Helical" evidence="1">
    <location>
        <begin position="144"/>
        <end position="169"/>
    </location>
</feature>